<evidence type="ECO:0000313" key="2">
    <source>
        <dbReference type="Proteomes" id="UP001148838"/>
    </source>
</evidence>
<reference evidence="1 2" key="1">
    <citation type="journal article" date="2022" name="Allergy">
        <title>Genome assembly and annotation of Periplaneta americana reveal a comprehensive cockroach allergen profile.</title>
        <authorList>
            <person name="Wang L."/>
            <person name="Xiong Q."/>
            <person name="Saelim N."/>
            <person name="Wang L."/>
            <person name="Nong W."/>
            <person name="Wan A.T."/>
            <person name="Shi M."/>
            <person name="Liu X."/>
            <person name="Cao Q."/>
            <person name="Hui J.H.L."/>
            <person name="Sookrung N."/>
            <person name="Leung T.F."/>
            <person name="Tungtrongchitr A."/>
            <person name="Tsui S.K.W."/>
        </authorList>
    </citation>
    <scope>NUCLEOTIDE SEQUENCE [LARGE SCALE GENOMIC DNA]</scope>
    <source>
        <strain evidence="1">PWHHKU_190912</strain>
    </source>
</reference>
<dbReference type="EMBL" id="JAJSOF020000025">
    <property type="protein sequence ID" value="KAJ4434532.1"/>
    <property type="molecule type" value="Genomic_DNA"/>
</dbReference>
<protein>
    <submittedName>
        <fullName evidence="1">Uncharacterized protein</fullName>
    </submittedName>
</protein>
<keyword evidence="2" id="KW-1185">Reference proteome</keyword>
<accession>A0ABQ8SK88</accession>
<sequence>MKKKKKKKKEKEKEKTYLLAMNSEKLFAVFILYRRGREEFSPGNKVTDARLLAYLIRSIRSVVIIAIHPKKSKAVLLDPRVRFETTIDQAQEADLEKKIATILVTLEMRVTGFLEFGKDAATLLPRGFDESLPILLNKGSRPRSSTKPVFHTFRPHIPPVPIPAGIRSSKREMY</sequence>
<proteinExistence type="predicted"/>
<gene>
    <name evidence="1" type="ORF">ANN_23094</name>
</gene>
<dbReference type="Proteomes" id="UP001148838">
    <property type="component" value="Unassembled WGS sequence"/>
</dbReference>
<name>A0ABQ8SK88_PERAM</name>
<evidence type="ECO:0000313" key="1">
    <source>
        <dbReference type="EMBL" id="KAJ4434532.1"/>
    </source>
</evidence>
<organism evidence="1 2">
    <name type="scientific">Periplaneta americana</name>
    <name type="common">American cockroach</name>
    <name type="synonym">Blatta americana</name>
    <dbReference type="NCBI Taxonomy" id="6978"/>
    <lineage>
        <taxon>Eukaryota</taxon>
        <taxon>Metazoa</taxon>
        <taxon>Ecdysozoa</taxon>
        <taxon>Arthropoda</taxon>
        <taxon>Hexapoda</taxon>
        <taxon>Insecta</taxon>
        <taxon>Pterygota</taxon>
        <taxon>Neoptera</taxon>
        <taxon>Polyneoptera</taxon>
        <taxon>Dictyoptera</taxon>
        <taxon>Blattodea</taxon>
        <taxon>Blattoidea</taxon>
        <taxon>Blattidae</taxon>
        <taxon>Blattinae</taxon>
        <taxon>Periplaneta</taxon>
    </lineage>
</organism>
<comment type="caution">
    <text evidence="1">The sequence shown here is derived from an EMBL/GenBank/DDBJ whole genome shotgun (WGS) entry which is preliminary data.</text>
</comment>